<evidence type="ECO:0000256" key="3">
    <source>
        <dbReference type="ARBA" id="ARBA00022598"/>
    </source>
</evidence>
<evidence type="ECO:0000313" key="9">
    <source>
        <dbReference type="EMBL" id="MQL85748.1"/>
    </source>
</evidence>
<dbReference type="Proteomes" id="UP000652761">
    <property type="component" value="Unassembled WGS sequence"/>
</dbReference>
<dbReference type="Pfam" id="PF13193">
    <property type="entry name" value="AMP-binding_C"/>
    <property type="match status" value="1"/>
</dbReference>
<dbReference type="PANTHER" id="PTHR24096:SF251">
    <property type="entry name" value="4-COUMARATE--COA LIGASE-LIKE 9"/>
    <property type="match status" value="1"/>
</dbReference>
<evidence type="ECO:0000256" key="4">
    <source>
        <dbReference type="ARBA" id="ARBA00022840"/>
    </source>
</evidence>
<dbReference type="GO" id="GO:0106290">
    <property type="term" value="F:trans-cinnamate-CoA ligase activity"/>
    <property type="evidence" value="ECO:0007669"/>
    <property type="project" value="UniProtKB-ARBA"/>
</dbReference>
<protein>
    <recommendedName>
        <fullName evidence="2">4-coumarate--CoA ligase</fullName>
        <ecNumber evidence="2">6.2.1.12</ecNumber>
    </recommendedName>
</protein>
<keyword evidence="10" id="KW-1185">Reference proteome</keyword>
<dbReference type="GO" id="GO:0009698">
    <property type="term" value="P:phenylpropanoid metabolic process"/>
    <property type="evidence" value="ECO:0007669"/>
    <property type="project" value="UniProtKB-ARBA"/>
</dbReference>
<evidence type="ECO:0000256" key="6">
    <source>
        <dbReference type="SAM" id="MobiDB-lite"/>
    </source>
</evidence>
<dbReference type="AlphaFoldDB" id="A0A843UQJ4"/>
<dbReference type="Pfam" id="PF00501">
    <property type="entry name" value="AMP-binding"/>
    <property type="match status" value="1"/>
</dbReference>
<feature type="region of interest" description="Disordered" evidence="6">
    <location>
        <begin position="1"/>
        <end position="47"/>
    </location>
</feature>
<evidence type="ECO:0000259" key="7">
    <source>
        <dbReference type="Pfam" id="PF00501"/>
    </source>
</evidence>
<dbReference type="EC" id="6.2.1.12" evidence="2"/>
<dbReference type="InterPro" id="IPR000873">
    <property type="entry name" value="AMP-dep_synth/lig_dom"/>
</dbReference>
<dbReference type="GO" id="GO:0005524">
    <property type="term" value="F:ATP binding"/>
    <property type="evidence" value="ECO:0007669"/>
    <property type="project" value="UniProtKB-KW"/>
</dbReference>
<evidence type="ECO:0000256" key="5">
    <source>
        <dbReference type="ARBA" id="ARBA00034252"/>
    </source>
</evidence>
<dbReference type="Gene3D" id="3.30.300.30">
    <property type="match status" value="1"/>
</dbReference>
<evidence type="ECO:0000313" key="10">
    <source>
        <dbReference type="Proteomes" id="UP000652761"/>
    </source>
</evidence>
<dbReference type="SUPFAM" id="SSF56801">
    <property type="entry name" value="Acetyl-CoA synthetase-like"/>
    <property type="match status" value="1"/>
</dbReference>
<dbReference type="InterPro" id="IPR045851">
    <property type="entry name" value="AMP-bd_C_sf"/>
</dbReference>
<evidence type="ECO:0000256" key="2">
    <source>
        <dbReference type="ARBA" id="ARBA00012959"/>
    </source>
</evidence>
<dbReference type="GO" id="GO:0016207">
    <property type="term" value="F:4-coumarate-CoA ligase activity"/>
    <property type="evidence" value="ECO:0007669"/>
    <property type="project" value="UniProtKB-EC"/>
</dbReference>
<dbReference type="CDD" id="cd05904">
    <property type="entry name" value="4CL"/>
    <property type="match status" value="1"/>
</dbReference>
<name>A0A843UQJ4_COLES</name>
<dbReference type="InterPro" id="IPR042099">
    <property type="entry name" value="ANL_N_sf"/>
</dbReference>
<reference evidence="9" key="1">
    <citation type="submission" date="2017-07" db="EMBL/GenBank/DDBJ databases">
        <title>Taro Niue Genome Assembly and Annotation.</title>
        <authorList>
            <person name="Atibalentja N."/>
            <person name="Keating K."/>
            <person name="Fields C.J."/>
        </authorList>
    </citation>
    <scope>NUCLEOTIDE SEQUENCE</scope>
    <source>
        <strain evidence="9">Niue_2</strain>
        <tissue evidence="9">Leaf</tissue>
    </source>
</reference>
<feature type="compositionally biased region" description="Basic and acidic residues" evidence="6">
    <location>
        <begin position="1"/>
        <end position="10"/>
    </location>
</feature>
<evidence type="ECO:0000256" key="1">
    <source>
        <dbReference type="ARBA" id="ARBA00006432"/>
    </source>
</evidence>
<dbReference type="Gene3D" id="3.40.50.12780">
    <property type="entry name" value="N-terminal domain of ligase-like"/>
    <property type="match status" value="1"/>
</dbReference>
<dbReference type="PROSITE" id="PS00455">
    <property type="entry name" value="AMP_BINDING"/>
    <property type="match status" value="1"/>
</dbReference>
<evidence type="ECO:0000259" key="8">
    <source>
        <dbReference type="Pfam" id="PF13193"/>
    </source>
</evidence>
<proteinExistence type="inferred from homology"/>
<dbReference type="PANTHER" id="PTHR24096">
    <property type="entry name" value="LONG-CHAIN-FATTY-ACID--COA LIGASE"/>
    <property type="match status" value="1"/>
</dbReference>
<gene>
    <name evidence="9" type="ORF">Taro_018280</name>
</gene>
<comment type="similarity">
    <text evidence="1">Belongs to the ATP-dependent AMP-binding enzyme family.</text>
</comment>
<comment type="catalytic activity">
    <reaction evidence="5">
        <text>(E)-4-coumarate + ATP + CoA = (E)-4-coumaroyl-CoA + AMP + diphosphate</text>
        <dbReference type="Rhea" id="RHEA:19641"/>
        <dbReference type="ChEBI" id="CHEBI:12876"/>
        <dbReference type="ChEBI" id="CHEBI:30616"/>
        <dbReference type="ChEBI" id="CHEBI:33019"/>
        <dbReference type="ChEBI" id="CHEBI:57287"/>
        <dbReference type="ChEBI" id="CHEBI:85008"/>
        <dbReference type="ChEBI" id="CHEBI:456215"/>
        <dbReference type="EC" id="6.2.1.12"/>
    </reaction>
    <physiologicalReaction direction="left-to-right" evidence="5">
        <dbReference type="Rhea" id="RHEA:19642"/>
    </physiologicalReaction>
</comment>
<dbReference type="InterPro" id="IPR020845">
    <property type="entry name" value="AMP-binding_CS"/>
</dbReference>
<sequence length="590" mass="62922">MSSGGEHEASHPPVLQKQVPSSDLAPMEDASAGSSSSPPPSSIDPRSGFCAATRTFNSLRPPVPLPPPSEPLSITSYLFSALLSSFPRQGTAFINATRGGESLSYAELLSQVPALAFSLRSRLGLAKGDVAFVLAPPGLEIPILYFALLSIGVVVSPSNPASTPEEISHQFQLTNPSVAFATSAEAHKLPRGVNTVLLDAPLFRSLLADSGSVGAGPAEEVRQSDPAAVLYSSGTTGRVKAVVLSHRNFIAMTANYKETYEARETTPVALITVPLFHVFGFTMLLRLTALGYTSVLMERFDFAGMLRAVERYRITGIPVSPPLIVALVKSDLVGKHDLSSLEVVGCGGAPLGREVAERFAVRFPHIEIVQASHPAGGYGLTESTAGASSTIGPEETQAYGSAGRLAPNMEGKIVDPGTGQSLPPGQQGELWLRGPTIMQGYLGDPEATASTLDSEGWLKTGDLCYFNEDGFLFIVDRLKELIKYKGYQVPPAELEHILLSHPEIADAAVVPYVTIYPDEDVGQIPMAFVVRRPGSSLRGDQVIQFVAKHVAPYKKIRRVSFIELIPKSATGKILRRELMNHAISGSASKL</sequence>
<feature type="domain" description="AMP-binding enzyme C-terminal" evidence="8">
    <location>
        <begin position="493"/>
        <end position="572"/>
    </location>
</feature>
<dbReference type="FunFam" id="3.30.300.30:FF:000007">
    <property type="entry name" value="4-coumarate--CoA ligase 2"/>
    <property type="match status" value="1"/>
</dbReference>
<keyword evidence="4" id="KW-0547">Nucleotide-binding</keyword>
<keyword evidence="3" id="KW-0436">Ligase</keyword>
<comment type="caution">
    <text evidence="9">The sequence shown here is derived from an EMBL/GenBank/DDBJ whole genome shotgun (WGS) entry which is preliminary data.</text>
</comment>
<dbReference type="InterPro" id="IPR025110">
    <property type="entry name" value="AMP-bd_C"/>
</dbReference>
<keyword evidence="4" id="KW-0067">ATP-binding</keyword>
<organism evidence="9 10">
    <name type="scientific">Colocasia esculenta</name>
    <name type="common">Wild taro</name>
    <name type="synonym">Arum esculentum</name>
    <dbReference type="NCBI Taxonomy" id="4460"/>
    <lineage>
        <taxon>Eukaryota</taxon>
        <taxon>Viridiplantae</taxon>
        <taxon>Streptophyta</taxon>
        <taxon>Embryophyta</taxon>
        <taxon>Tracheophyta</taxon>
        <taxon>Spermatophyta</taxon>
        <taxon>Magnoliopsida</taxon>
        <taxon>Liliopsida</taxon>
        <taxon>Araceae</taxon>
        <taxon>Aroideae</taxon>
        <taxon>Colocasieae</taxon>
        <taxon>Colocasia</taxon>
    </lineage>
</organism>
<accession>A0A843UQJ4</accession>
<feature type="domain" description="AMP-dependent synthetase/ligase" evidence="7">
    <location>
        <begin position="90"/>
        <end position="442"/>
    </location>
</feature>
<dbReference type="EMBL" id="NMUH01000848">
    <property type="protein sequence ID" value="MQL85748.1"/>
    <property type="molecule type" value="Genomic_DNA"/>
</dbReference>
<dbReference type="OrthoDB" id="10253869at2759"/>